<feature type="compositionally biased region" description="Low complexity" evidence="1">
    <location>
        <begin position="650"/>
        <end position="669"/>
    </location>
</feature>
<dbReference type="EMBL" id="KZ805301">
    <property type="protein sequence ID" value="PVI08136.1"/>
    <property type="molecule type" value="Genomic_DNA"/>
</dbReference>
<evidence type="ECO:0000313" key="2">
    <source>
        <dbReference type="EMBL" id="PVI08136.1"/>
    </source>
</evidence>
<accession>A0A2V1ECT3</accession>
<proteinExistence type="predicted"/>
<feature type="region of interest" description="Disordered" evidence="1">
    <location>
        <begin position="552"/>
        <end position="577"/>
    </location>
</feature>
<feature type="compositionally biased region" description="Basic residues" evidence="1">
    <location>
        <begin position="720"/>
        <end position="733"/>
    </location>
</feature>
<reference evidence="2 3" key="1">
    <citation type="journal article" date="2018" name="Sci. Rep.">
        <title>Comparative genomics provides insights into the lifestyle and reveals functional heterogeneity of dark septate endophytic fungi.</title>
        <authorList>
            <person name="Knapp D.G."/>
            <person name="Nemeth J.B."/>
            <person name="Barry K."/>
            <person name="Hainaut M."/>
            <person name="Henrissat B."/>
            <person name="Johnson J."/>
            <person name="Kuo A."/>
            <person name="Lim J.H.P."/>
            <person name="Lipzen A."/>
            <person name="Nolan M."/>
            <person name="Ohm R.A."/>
            <person name="Tamas L."/>
            <person name="Grigoriev I.V."/>
            <person name="Spatafora J.W."/>
            <person name="Nagy L.G."/>
            <person name="Kovacs G.M."/>
        </authorList>
    </citation>
    <scope>NUCLEOTIDE SEQUENCE [LARGE SCALE GENOMIC DNA]</scope>
    <source>
        <strain evidence="2 3">DSE2036</strain>
    </source>
</reference>
<name>A0A2V1ECT3_9PLEO</name>
<evidence type="ECO:0000313" key="3">
    <source>
        <dbReference type="Proteomes" id="UP000244855"/>
    </source>
</evidence>
<feature type="compositionally biased region" description="Polar residues" evidence="1">
    <location>
        <begin position="624"/>
        <end position="635"/>
    </location>
</feature>
<feature type="compositionally biased region" description="Basic and acidic residues" evidence="1">
    <location>
        <begin position="671"/>
        <end position="685"/>
    </location>
</feature>
<feature type="region of interest" description="Disordered" evidence="1">
    <location>
        <begin position="609"/>
        <end position="849"/>
    </location>
</feature>
<organism evidence="2 3">
    <name type="scientific">Periconia macrospinosa</name>
    <dbReference type="NCBI Taxonomy" id="97972"/>
    <lineage>
        <taxon>Eukaryota</taxon>
        <taxon>Fungi</taxon>
        <taxon>Dikarya</taxon>
        <taxon>Ascomycota</taxon>
        <taxon>Pezizomycotina</taxon>
        <taxon>Dothideomycetes</taxon>
        <taxon>Pleosporomycetidae</taxon>
        <taxon>Pleosporales</taxon>
        <taxon>Massarineae</taxon>
        <taxon>Periconiaceae</taxon>
        <taxon>Periconia</taxon>
    </lineage>
</organism>
<feature type="compositionally biased region" description="Acidic residues" evidence="1">
    <location>
        <begin position="609"/>
        <end position="619"/>
    </location>
</feature>
<feature type="compositionally biased region" description="Basic and acidic residues" evidence="1">
    <location>
        <begin position="734"/>
        <end position="746"/>
    </location>
</feature>
<feature type="compositionally biased region" description="Basic and acidic residues" evidence="1">
    <location>
        <begin position="829"/>
        <end position="842"/>
    </location>
</feature>
<feature type="compositionally biased region" description="Basic residues" evidence="1">
    <location>
        <begin position="780"/>
        <end position="789"/>
    </location>
</feature>
<gene>
    <name evidence="2" type="ORF">DM02DRAFT_666115</name>
</gene>
<dbReference type="AlphaFoldDB" id="A0A2V1ECT3"/>
<feature type="compositionally biased region" description="Acidic residues" evidence="1">
    <location>
        <begin position="760"/>
        <end position="776"/>
    </location>
</feature>
<evidence type="ECO:0000256" key="1">
    <source>
        <dbReference type="SAM" id="MobiDB-lite"/>
    </source>
</evidence>
<keyword evidence="3" id="KW-1185">Reference proteome</keyword>
<protein>
    <recommendedName>
        <fullName evidence="4">F-box domain-containing protein</fullName>
    </recommendedName>
</protein>
<feature type="compositionally biased region" description="Basic and acidic residues" evidence="1">
    <location>
        <begin position="793"/>
        <end position="805"/>
    </location>
</feature>
<dbReference type="Proteomes" id="UP000244855">
    <property type="component" value="Unassembled WGS sequence"/>
</dbReference>
<evidence type="ECO:0008006" key="4">
    <source>
        <dbReference type="Google" id="ProtNLM"/>
    </source>
</evidence>
<feature type="compositionally biased region" description="Low complexity" evidence="1">
    <location>
        <begin position="564"/>
        <end position="577"/>
    </location>
</feature>
<sequence>MDSISSLPEELFTKIISPFEHERHSLLQLALVSHRFYSTTCAFLFRNIELDLVEDENDRKNVSIGGRKPDLTIPIDRLNLLQRSLRENPSLCAYVQSCGPVEVRICPLEDKVDKPPYPIWNDWKSEYGATSETLRILEQCPNLKKITVAFQDTVDGGYVNPLFTAPALQGITMMKVENARSTVIDSLLLPTIQSLSLDSLCLPHKPTPTHWNGKISTLKKLSIERYERDVPIEAIQMILRMCTHLQQFRFHGGLGIEFWGYPPPEYTFSTKGIQAAFDHVRTTLQVLDLHTRVGGLKQCKGIPINLSSFIALKRLRIFSIMLLDMEAHGERDKSNLYQMIPPNIQHLHIDFFCVTGVAWNFWNGGDLCRQHPSSLNVPSKRLKWIRQFALHKPTSFPFLTRLKLIDDGFAEHPGPRREVVECPVDKHMRSLFEDAGIDITLKVLVWLDPIAPTPSTASEIWKAKMPQRARHSQPKPRTWVAKTRDNGDAWVIRVPYGIHGKWKLMGYTQPTGGKALKLEYDVDLATSIRVLNNVPIQNSSHRIWHETIGEALKDTPSATGDAESSSPARRTSSASSTIARPAIGCRVAYSSSSDEESEEDDFGYAASEEDDAEYVESEDEKSSNEPNAPANNRSTKLSRHPVSTPDVAQSRRAIPSPASPSMAPSSTRSATKKETGTVEISDKDIVNALTSMISERHKTLKRKREDDANERTSMNLDRSRNRKKKKKNNHRHGIREGNGEDQHNQDEDSASTKIISLIDSSDDEDIDDNEDEDDEDIPVRKNKNKRRKLNQTIKDEAKKAKELQQGKRKQKGYINREDSTRKKKHRTRRQDQDVRQVEKDRTSWSCVCM</sequence>